<dbReference type="Gene3D" id="1.20.1170.10">
    <property type="match status" value="1"/>
</dbReference>
<keyword evidence="3" id="KW-0812">Transmembrane</keyword>
<feature type="transmembrane region" description="Helical" evidence="3">
    <location>
        <begin position="34"/>
        <end position="54"/>
    </location>
</feature>
<dbReference type="Proteomes" id="UP000271889">
    <property type="component" value="Unassembled WGS sequence"/>
</dbReference>
<feature type="compositionally biased region" description="Acidic residues" evidence="2">
    <location>
        <begin position="277"/>
        <end position="286"/>
    </location>
</feature>
<evidence type="ECO:0000313" key="5">
    <source>
        <dbReference type="Proteomes" id="UP000271889"/>
    </source>
</evidence>
<evidence type="ECO:0000313" key="4">
    <source>
        <dbReference type="EMBL" id="VDK46944.1"/>
    </source>
</evidence>
<organism evidence="4 5">
    <name type="scientific">Cylicostephanus goldi</name>
    <name type="common">Nematode worm</name>
    <dbReference type="NCBI Taxonomy" id="71465"/>
    <lineage>
        <taxon>Eukaryota</taxon>
        <taxon>Metazoa</taxon>
        <taxon>Ecdysozoa</taxon>
        <taxon>Nematoda</taxon>
        <taxon>Chromadorea</taxon>
        <taxon>Rhabditida</taxon>
        <taxon>Rhabditina</taxon>
        <taxon>Rhabditomorpha</taxon>
        <taxon>Strongyloidea</taxon>
        <taxon>Strongylidae</taxon>
        <taxon>Cylicostephanus</taxon>
    </lineage>
</organism>
<dbReference type="EMBL" id="UYRV01001440">
    <property type="protein sequence ID" value="VDK46944.1"/>
    <property type="molecule type" value="Genomic_DNA"/>
</dbReference>
<keyword evidence="1" id="KW-0175">Coiled coil</keyword>
<keyword evidence="3" id="KW-0472">Membrane</keyword>
<feature type="coiled-coil region" evidence="1">
    <location>
        <begin position="120"/>
        <end position="147"/>
    </location>
</feature>
<feature type="coiled-coil region" evidence="1">
    <location>
        <begin position="176"/>
        <end position="245"/>
    </location>
</feature>
<feature type="compositionally biased region" description="Gly residues" evidence="2">
    <location>
        <begin position="266"/>
        <end position="275"/>
    </location>
</feature>
<gene>
    <name evidence="4" type="ORF">CGOC_LOCUS906</name>
</gene>
<protein>
    <submittedName>
        <fullName evidence="4">Uncharacterized protein</fullName>
    </submittedName>
</protein>
<keyword evidence="5" id="KW-1185">Reference proteome</keyword>
<evidence type="ECO:0000256" key="3">
    <source>
        <dbReference type="SAM" id="Phobius"/>
    </source>
</evidence>
<dbReference type="OrthoDB" id="5857916at2759"/>
<name>A0A3P6RQD3_CYLGO</name>
<feature type="coiled-coil region" evidence="1">
    <location>
        <begin position="311"/>
        <end position="359"/>
    </location>
</feature>
<reference evidence="4 5" key="1">
    <citation type="submission" date="2018-11" db="EMBL/GenBank/DDBJ databases">
        <authorList>
            <consortium name="Pathogen Informatics"/>
        </authorList>
    </citation>
    <scope>NUCLEOTIDE SEQUENCE [LARGE SCALE GENOMIC DNA]</scope>
</reference>
<proteinExistence type="predicted"/>
<sequence length="366" mass="41448">MQNPGPVGRFLKSLVDSIRTIGVFSSMDDAGIGLILNFVFLMTVIVIHFTSYFLSDFNDTNVFDRMAAHDLATNCKFMEEQLKTKDIEINRLLTTASQSQGKDDNANELREELCWKNAELQKLLKSNESLKLEVDRIEKSLESTTAELVLERTQKTEAQGLAADCKRLLEESEKAHLRTTEELTTSKESLKQLEQNLEDERRSNQEFTTNLKIAKEKLEKLRKEFDVANNEISKLKTEKSNLELENVTLSGMIEEMDKSRKEGSAGESGGSGGWSDFGDDFNEAEDEKEKTPASSTVTIPVAVAGSDVREAAKLRAQLKKSQQELDSIRVTLDSEREERRHIESKLKALKAEAEKKTKEVINRYWL</sequence>
<keyword evidence="3" id="KW-1133">Transmembrane helix</keyword>
<evidence type="ECO:0000256" key="1">
    <source>
        <dbReference type="SAM" id="Coils"/>
    </source>
</evidence>
<dbReference type="AlphaFoldDB" id="A0A3P6RQD3"/>
<evidence type="ECO:0000256" key="2">
    <source>
        <dbReference type="SAM" id="MobiDB-lite"/>
    </source>
</evidence>
<accession>A0A3P6RQD3</accession>
<feature type="region of interest" description="Disordered" evidence="2">
    <location>
        <begin position="257"/>
        <end position="298"/>
    </location>
</feature>